<evidence type="ECO:0000313" key="2">
    <source>
        <dbReference type="Proteomes" id="UP000198756"/>
    </source>
</evidence>
<dbReference type="Proteomes" id="UP000198756">
    <property type="component" value="Unassembled WGS sequence"/>
</dbReference>
<accession>A0A1G5XVY2</accession>
<organism evidence="1 2">
    <name type="scientific">Algoriphagus alkaliphilus</name>
    <dbReference type="NCBI Taxonomy" id="279824"/>
    <lineage>
        <taxon>Bacteria</taxon>
        <taxon>Pseudomonadati</taxon>
        <taxon>Bacteroidota</taxon>
        <taxon>Cytophagia</taxon>
        <taxon>Cytophagales</taxon>
        <taxon>Cyclobacteriaceae</taxon>
        <taxon>Algoriphagus</taxon>
    </lineage>
</organism>
<gene>
    <name evidence="1" type="ORF">SAMN03080617_01998</name>
</gene>
<proteinExistence type="predicted"/>
<dbReference type="EMBL" id="FMXE01000012">
    <property type="protein sequence ID" value="SDA74024.1"/>
    <property type="molecule type" value="Genomic_DNA"/>
</dbReference>
<evidence type="ECO:0000313" key="1">
    <source>
        <dbReference type="EMBL" id="SDA74024.1"/>
    </source>
</evidence>
<dbReference type="STRING" id="279824.SAMN03080617_01998"/>
<dbReference type="PROSITE" id="PS51257">
    <property type="entry name" value="PROKAR_LIPOPROTEIN"/>
    <property type="match status" value="1"/>
</dbReference>
<protein>
    <recommendedName>
        <fullName evidence="3">PepSY domain-containing protein</fullName>
    </recommendedName>
</protein>
<name>A0A1G5XVY2_9BACT</name>
<reference evidence="2" key="1">
    <citation type="submission" date="2016-10" db="EMBL/GenBank/DDBJ databases">
        <authorList>
            <person name="Varghese N."/>
            <person name="Submissions S."/>
        </authorList>
    </citation>
    <scope>NUCLEOTIDE SEQUENCE [LARGE SCALE GENOMIC DNA]</scope>
    <source>
        <strain evidence="2">DSM 22703</strain>
    </source>
</reference>
<sequence length="97" mass="10828">MKNLSSILLLVILFSISFSCKLEGNEDPLDVYREIAYNALPSDVKATVIGDWKDAEVSAWVDGYYLIIFQTNDSALGPVKVVVDPQRGTWVEILPRP</sequence>
<dbReference type="RefSeq" id="WP_092729803.1">
    <property type="nucleotide sequence ID" value="NZ_FMXE01000012.1"/>
</dbReference>
<keyword evidence="2" id="KW-1185">Reference proteome</keyword>
<dbReference type="AlphaFoldDB" id="A0A1G5XVY2"/>
<evidence type="ECO:0008006" key="3">
    <source>
        <dbReference type="Google" id="ProtNLM"/>
    </source>
</evidence>
<dbReference type="OrthoDB" id="826963at2"/>